<organism evidence="1 2">
    <name type="scientific">Podospora australis</name>
    <dbReference type="NCBI Taxonomy" id="1536484"/>
    <lineage>
        <taxon>Eukaryota</taxon>
        <taxon>Fungi</taxon>
        <taxon>Dikarya</taxon>
        <taxon>Ascomycota</taxon>
        <taxon>Pezizomycotina</taxon>
        <taxon>Sordariomycetes</taxon>
        <taxon>Sordariomycetidae</taxon>
        <taxon>Sordariales</taxon>
        <taxon>Podosporaceae</taxon>
        <taxon>Podospora</taxon>
    </lineage>
</organism>
<dbReference type="AlphaFoldDB" id="A0AAN6X1Q8"/>
<accession>A0AAN6X1Q8</accession>
<evidence type="ECO:0000313" key="1">
    <source>
        <dbReference type="EMBL" id="KAK4192224.1"/>
    </source>
</evidence>
<dbReference type="Proteomes" id="UP001302126">
    <property type="component" value="Unassembled WGS sequence"/>
</dbReference>
<keyword evidence="2" id="KW-1185">Reference proteome</keyword>
<dbReference type="EMBL" id="MU864355">
    <property type="protein sequence ID" value="KAK4192224.1"/>
    <property type="molecule type" value="Genomic_DNA"/>
</dbReference>
<reference evidence="1" key="1">
    <citation type="journal article" date="2023" name="Mol. Phylogenet. Evol.">
        <title>Genome-scale phylogeny and comparative genomics of the fungal order Sordariales.</title>
        <authorList>
            <person name="Hensen N."/>
            <person name="Bonometti L."/>
            <person name="Westerberg I."/>
            <person name="Brannstrom I.O."/>
            <person name="Guillou S."/>
            <person name="Cros-Aarteil S."/>
            <person name="Calhoun S."/>
            <person name="Haridas S."/>
            <person name="Kuo A."/>
            <person name="Mondo S."/>
            <person name="Pangilinan J."/>
            <person name="Riley R."/>
            <person name="LaButti K."/>
            <person name="Andreopoulos B."/>
            <person name="Lipzen A."/>
            <person name="Chen C."/>
            <person name="Yan M."/>
            <person name="Daum C."/>
            <person name="Ng V."/>
            <person name="Clum A."/>
            <person name="Steindorff A."/>
            <person name="Ohm R.A."/>
            <person name="Martin F."/>
            <person name="Silar P."/>
            <person name="Natvig D.O."/>
            <person name="Lalanne C."/>
            <person name="Gautier V."/>
            <person name="Ament-Velasquez S.L."/>
            <person name="Kruys A."/>
            <person name="Hutchinson M.I."/>
            <person name="Powell A.J."/>
            <person name="Barry K."/>
            <person name="Miller A.N."/>
            <person name="Grigoriev I.V."/>
            <person name="Debuchy R."/>
            <person name="Gladieux P."/>
            <person name="Hiltunen Thoren M."/>
            <person name="Johannesson H."/>
        </authorList>
    </citation>
    <scope>NUCLEOTIDE SEQUENCE</scope>
    <source>
        <strain evidence="1">PSN309</strain>
    </source>
</reference>
<gene>
    <name evidence="1" type="ORF">QBC35DRAFT_243815</name>
</gene>
<reference evidence="1" key="2">
    <citation type="submission" date="2023-05" db="EMBL/GenBank/DDBJ databases">
        <authorList>
            <consortium name="Lawrence Berkeley National Laboratory"/>
            <person name="Steindorff A."/>
            <person name="Hensen N."/>
            <person name="Bonometti L."/>
            <person name="Westerberg I."/>
            <person name="Brannstrom I.O."/>
            <person name="Guillou S."/>
            <person name="Cros-Aarteil S."/>
            <person name="Calhoun S."/>
            <person name="Haridas S."/>
            <person name="Kuo A."/>
            <person name="Mondo S."/>
            <person name="Pangilinan J."/>
            <person name="Riley R."/>
            <person name="Labutti K."/>
            <person name="Andreopoulos B."/>
            <person name="Lipzen A."/>
            <person name="Chen C."/>
            <person name="Yanf M."/>
            <person name="Daum C."/>
            <person name="Ng V."/>
            <person name="Clum A."/>
            <person name="Ohm R."/>
            <person name="Martin F."/>
            <person name="Silar P."/>
            <person name="Natvig D."/>
            <person name="Lalanne C."/>
            <person name="Gautier V."/>
            <person name="Ament-Velasquez S.L."/>
            <person name="Kruys A."/>
            <person name="Hutchinson M.I."/>
            <person name="Powell A.J."/>
            <person name="Barry K."/>
            <person name="Miller A.N."/>
            <person name="Grigoriev I.V."/>
            <person name="Debuchy R."/>
            <person name="Gladieux P."/>
            <person name="Thoren M.H."/>
            <person name="Johannesson H."/>
        </authorList>
    </citation>
    <scope>NUCLEOTIDE SEQUENCE</scope>
    <source>
        <strain evidence="1">PSN309</strain>
    </source>
</reference>
<protein>
    <submittedName>
        <fullName evidence="1">Uncharacterized protein</fullName>
    </submittedName>
</protein>
<sequence>MEKPIMPRQPGMDHSLLLIRYTSRYIRINKLSGGREKKQTASNIDSRTLRMPSSAPQLDTNFSISRPLSATPSETHLFFSTEKKGSKQTHTLVRMQPIALFPFSLSLSLSTCPPNHGSPSSRKYLPYKCLIKEREIPSPPSPPTYLSTPKYARVPMSMLHKNRIPHGKPRHCFSSPSPLLLLKPPSTSVLLPHAVIRYLGGFSNKKDGKKVTNNNNTLPINAVSAPVFAESSQRRKEYDI</sequence>
<proteinExistence type="predicted"/>
<name>A0AAN6X1Q8_9PEZI</name>
<comment type="caution">
    <text evidence="1">The sequence shown here is derived from an EMBL/GenBank/DDBJ whole genome shotgun (WGS) entry which is preliminary data.</text>
</comment>
<evidence type="ECO:0000313" key="2">
    <source>
        <dbReference type="Proteomes" id="UP001302126"/>
    </source>
</evidence>